<gene>
    <name evidence="1" type="primary">lptD</name>
    <name evidence="4" type="ORF">J5Y06_10150</name>
</gene>
<dbReference type="HAMAP" id="MF_01411">
    <property type="entry name" value="LPS_assembly_LptD"/>
    <property type="match status" value="1"/>
</dbReference>
<evidence type="ECO:0000259" key="3">
    <source>
        <dbReference type="Pfam" id="PF19838"/>
    </source>
</evidence>
<accession>A0A8J7UL47</accession>
<dbReference type="Proteomes" id="UP000666240">
    <property type="component" value="Unassembled WGS sequence"/>
</dbReference>
<keyword evidence="1" id="KW-0998">Cell outer membrane</keyword>
<feature type="domain" description="LPS-assembly protein LptD central" evidence="3">
    <location>
        <begin position="196"/>
        <end position="264"/>
    </location>
</feature>
<dbReference type="PANTHER" id="PTHR30189:SF1">
    <property type="entry name" value="LPS-ASSEMBLY PROTEIN LPTD"/>
    <property type="match status" value="1"/>
</dbReference>
<protein>
    <recommendedName>
        <fullName evidence="1">LPS-assembly protein LptD</fullName>
    </recommendedName>
</protein>
<evidence type="ECO:0000313" key="5">
    <source>
        <dbReference type="Proteomes" id="UP000666240"/>
    </source>
</evidence>
<dbReference type="InterPro" id="IPR045659">
    <property type="entry name" value="LptD_2"/>
</dbReference>
<proteinExistence type="inferred from homology"/>
<dbReference type="GO" id="GO:0043165">
    <property type="term" value="P:Gram-negative-bacterium-type cell outer membrane assembly"/>
    <property type="evidence" value="ECO:0007669"/>
    <property type="project" value="UniProtKB-UniRule"/>
</dbReference>
<comment type="similarity">
    <text evidence="1">Belongs to the LptD family.</text>
</comment>
<dbReference type="AlphaFoldDB" id="A0A8J7UL47"/>
<comment type="function">
    <text evidence="1">Involved in the assembly of lipopolysaccharide (LPS) at the surface of the outer membrane.</text>
</comment>
<comment type="subunit">
    <text evidence="1">Component of the lipopolysaccharide transport and assembly complex.</text>
</comment>
<keyword evidence="5" id="KW-1185">Reference proteome</keyword>
<comment type="caution">
    <text evidence="4">The sequence shown here is derived from an EMBL/GenBank/DDBJ whole genome shotgun (WGS) entry which is preliminary data.</text>
</comment>
<feature type="signal peptide" evidence="1">
    <location>
        <begin position="1"/>
        <end position="24"/>
    </location>
</feature>
<organism evidence="4 5">
    <name type="scientific">Tianweitania sediminis</name>
    <dbReference type="NCBI Taxonomy" id="1502156"/>
    <lineage>
        <taxon>Bacteria</taxon>
        <taxon>Pseudomonadati</taxon>
        <taxon>Pseudomonadota</taxon>
        <taxon>Alphaproteobacteria</taxon>
        <taxon>Hyphomicrobiales</taxon>
        <taxon>Phyllobacteriaceae</taxon>
        <taxon>Tianweitania</taxon>
    </lineage>
</organism>
<dbReference type="EMBL" id="JAGIYY010000002">
    <property type="protein sequence ID" value="MBP0439012.1"/>
    <property type="molecule type" value="Genomic_DNA"/>
</dbReference>
<dbReference type="Gene3D" id="2.60.450.10">
    <property type="entry name" value="Lipopolysaccharide (LPS) transport protein A like domain"/>
    <property type="match status" value="1"/>
</dbReference>
<dbReference type="InterPro" id="IPR050218">
    <property type="entry name" value="LptD"/>
</dbReference>
<feature type="domain" description="LptD C-terminal" evidence="2">
    <location>
        <begin position="299"/>
        <end position="712"/>
    </location>
</feature>
<dbReference type="Pfam" id="PF04453">
    <property type="entry name" value="LptD"/>
    <property type="match status" value="1"/>
</dbReference>
<name>A0A8J7UL47_9HYPH</name>
<dbReference type="RefSeq" id="WP_209335128.1">
    <property type="nucleotide sequence ID" value="NZ_JAGIYY010000002.1"/>
</dbReference>
<sequence precursor="true">MGRLLEASALACLMTVLPLGLASAQTPEELAVRDRVAPDGQMLLEADTLVYDNDAQTVTAVGGVQIDYNNNRLVAQRVSYNRATGRLVASGAVQAVDPGGNIIYSDQIDVTDDFRDGFVSALRIETPDKTYFAAESAERRDGVVTTFNRGVYTACEPCEDQPSKPPIWRIKAQKIIWNGQTKVVRFESARFEMFGFPIAYLPAFEVADPTVRRKSGFLFPTFGYKNKLGFSAAVPYYFALSPTYDLTLTPRGYTRQGFMGEAEWRQKFDNGEYNLRVAGINQLKPEAFDENTVDRQEEFRGAVTTRGAFTINPRWTFGWDALLQTDKNFAYTYGLDDYGTYVHRSEIYLTGLNDRNYFDLRAMKFQVQESVLDDNPDSVAERQPYVLPSFDYSLTPDTPIAGGELNIDVNVTAISRDRLAIDDYPDFAGVVPPIYGQNIRGIDGDTARATAQAEWRRTLITPGGLALTPLLQVRGDGIFTDYEENTVQALQSQYVAADIRDEYWRGMATAGLEARWPVLFTSANSTHVIEPTAQILVRPNEQFAERLGIPNEDAQSLVFDATSLFETDKFSGYDRVEGGTRANLGIRYSGTFANGWTTNAIVGQSFHLGGQNSFASPDLVSAGAFSGLESDRSDYVAQVGVGSPLGFTGIVGARFDEDSLDLRRGEVKVGYNTVPLAVTAQYAFIEKQPLYGFPRDRHEITVGARAKVAEAWSVFGSAIYDFQSEVVVRDSIGFAYDDECFTFAMAFNEQREIDTREVSRGVGFQLTFRTIGDFGSVNRGGLN</sequence>
<evidence type="ECO:0000313" key="4">
    <source>
        <dbReference type="EMBL" id="MBP0439012.1"/>
    </source>
</evidence>
<keyword evidence="1" id="KW-0472">Membrane</keyword>
<comment type="subcellular location">
    <subcellularLocation>
        <location evidence="1">Cell outer membrane</location>
    </subcellularLocation>
</comment>
<dbReference type="GO" id="GO:0009279">
    <property type="term" value="C:cell outer membrane"/>
    <property type="evidence" value="ECO:0007669"/>
    <property type="project" value="UniProtKB-SubCell"/>
</dbReference>
<evidence type="ECO:0000259" key="2">
    <source>
        <dbReference type="Pfam" id="PF04453"/>
    </source>
</evidence>
<dbReference type="Pfam" id="PF19838">
    <property type="entry name" value="LptD_2"/>
    <property type="match status" value="1"/>
</dbReference>
<dbReference type="InterPro" id="IPR007543">
    <property type="entry name" value="LptD_C"/>
</dbReference>
<dbReference type="GO" id="GO:1990351">
    <property type="term" value="C:transporter complex"/>
    <property type="evidence" value="ECO:0007669"/>
    <property type="project" value="TreeGrafter"/>
</dbReference>
<dbReference type="InterPro" id="IPR020889">
    <property type="entry name" value="LipoPS_assembly_LptD"/>
</dbReference>
<feature type="chain" id="PRO_5035348738" description="LPS-assembly protein LptD" evidence="1">
    <location>
        <begin position="25"/>
        <end position="783"/>
    </location>
</feature>
<evidence type="ECO:0000256" key="1">
    <source>
        <dbReference type="HAMAP-Rule" id="MF_01411"/>
    </source>
</evidence>
<comment type="caution">
    <text evidence="1">Lacks conserved residue(s) required for the propagation of feature annotation.</text>
</comment>
<dbReference type="GO" id="GO:0015920">
    <property type="term" value="P:lipopolysaccharide transport"/>
    <property type="evidence" value="ECO:0007669"/>
    <property type="project" value="InterPro"/>
</dbReference>
<reference evidence="4" key="1">
    <citation type="submission" date="2021-03" db="EMBL/GenBank/DDBJ databases">
        <title>Genome sequencing and assembly of Tianweitania sediminis.</title>
        <authorList>
            <person name="Chhetri G."/>
        </authorList>
    </citation>
    <scope>NUCLEOTIDE SEQUENCE</scope>
    <source>
        <strain evidence="4">Z8</strain>
    </source>
</reference>
<dbReference type="PANTHER" id="PTHR30189">
    <property type="entry name" value="LPS-ASSEMBLY PROTEIN"/>
    <property type="match status" value="1"/>
</dbReference>
<keyword evidence="1" id="KW-0732">Signal</keyword>